<evidence type="ECO:0000313" key="7">
    <source>
        <dbReference type="EMBL" id="MFC7613932.1"/>
    </source>
</evidence>
<evidence type="ECO:0000256" key="5">
    <source>
        <dbReference type="ARBA" id="ARBA00023163"/>
    </source>
</evidence>
<accession>A0ABW2TJJ3</accession>
<name>A0ABW2TJJ3_9PSEU</name>
<dbReference type="InterPro" id="IPR014284">
    <property type="entry name" value="RNA_pol_sigma-70_dom"/>
</dbReference>
<dbReference type="Proteomes" id="UP001596512">
    <property type="component" value="Unassembled WGS sequence"/>
</dbReference>
<dbReference type="Gene3D" id="1.10.10.10">
    <property type="entry name" value="Winged helix-like DNA-binding domain superfamily/Winged helix DNA-binding domain"/>
    <property type="match status" value="1"/>
</dbReference>
<dbReference type="InterPro" id="IPR039425">
    <property type="entry name" value="RNA_pol_sigma-70-like"/>
</dbReference>
<dbReference type="Pfam" id="PF04542">
    <property type="entry name" value="Sigma70_r2"/>
    <property type="match status" value="1"/>
</dbReference>
<keyword evidence="3" id="KW-0731">Sigma factor</keyword>
<dbReference type="InterPro" id="IPR013324">
    <property type="entry name" value="RNA_pol_sigma_r3/r4-like"/>
</dbReference>
<evidence type="ECO:0000256" key="2">
    <source>
        <dbReference type="ARBA" id="ARBA00023015"/>
    </source>
</evidence>
<keyword evidence="5" id="KW-0804">Transcription</keyword>
<protein>
    <submittedName>
        <fullName evidence="7">RNA polymerase sigma factor</fullName>
    </submittedName>
</protein>
<dbReference type="PANTHER" id="PTHR43133:SF8">
    <property type="entry name" value="RNA POLYMERASE SIGMA FACTOR HI_1459-RELATED"/>
    <property type="match status" value="1"/>
</dbReference>
<sequence>MRDDPTVVALVERARAGDSAAWDGIVDRYAPLVWAVCGRFRLSRADAEDVGAAVWLRLVERLDGLRDPAALPGWLLTTTRNECLLLLRSRERQVPVADDFPEEPGADAEDWVLALERASALRAGFAALSERCRRLLGMLFADPPAHYRVISDELGMKVGAIGPTRARCLDRLRATPAVAGLMPETSDAP</sequence>
<dbReference type="InterPro" id="IPR036388">
    <property type="entry name" value="WH-like_DNA-bd_sf"/>
</dbReference>
<dbReference type="EMBL" id="JBHTEY010000004">
    <property type="protein sequence ID" value="MFC7613932.1"/>
    <property type="molecule type" value="Genomic_DNA"/>
</dbReference>
<dbReference type="SUPFAM" id="SSF88946">
    <property type="entry name" value="Sigma2 domain of RNA polymerase sigma factors"/>
    <property type="match status" value="1"/>
</dbReference>
<reference evidence="8" key="1">
    <citation type="journal article" date="2019" name="Int. J. Syst. Evol. Microbiol.">
        <title>The Global Catalogue of Microorganisms (GCM) 10K type strain sequencing project: providing services to taxonomists for standard genome sequencing and annotation.</title>
        <authorList>
            <consortium name="The Broad Institute Genomics Platform"/>
            <consortium name="The Broad Institute Genome Sequencing Center for Infectious Disease"/>
            <person name="Wu L."/>
            <person name="Ma J."/>
        </authorList>
    </citation>
    <scope>NUCLEOTIDE SEQUENCE [LARGE SCALE GENOMIC DNA]</scope>
    <source>
        <strain evidence="8">JCM 17695</strain>
    </source>
</reference>
<dbReference type="NCBIfam" id="TIGR02937">
    <property type="entry name" value="sigma70-ECF"/>
    <property type="match status" value="1"/>
</dbReference>
<feature type="domain" description="RNA polymerase sigma-70 region 2" evidence="6">
    <location>
        <begin position="26"/>
        <end position="92"/>
    </location>
</feature>
<dbReference type="Gene3D" id="1.10.1740.10">
    <property type="match status" value="1"/>
</dbReference>
<comment type="caution">
    <text evidence="7">The sequence shown here is derived from an EMBL/GenBank/DDBJ whole genome shotgun (WGS) entry which is preliminary data.</text>
</comment>
<keyword evidence="8" id="KW-1185">Reference proteome</keyword>
<evidence type="ECO:0000256" key="1">
    <source>
        <dbReference type="ARBA" id="ARBA00010641"/>
    </source>
</evidence>
<evidence type="ECO:0000256" key="3">
    <source>
        <dbReference type="ARBA" id="ARBA00023082"/>
    </source>
</evidence>
<evidence type="ECO:0000313" key="8">
    <source>
        <dbReference type="Proteomes" id="UP001596512"/>
    </source>
</evidence>
<dbReference type="InterPro" id="IPR013325">
    <property type="entry name" value="RNA_pol_sigma_r2"/>
</dbReference>
<proteinExistence type="inferred from homology"/>
<evidence type="ECO:0000256" key="4">
    <source>
        <dbReference type="ARBA" id="ARBA00023125"/>
    </source>
</evidence>
<keyword evidence="4" id="KW-0238">DNA-binding</keyword>
<evidence type="ECO:0000259" key="6">
    <source>
        <dbReference type="Pfam" id="PF04542"/>
    </source>
</evidence>
<dbReference type="SUPFAM" id="SSF88659">
    <property type="entry name" value="Sigma3 and sigma4 domains of RNA polymerase sigma factors"/>
    <property type="match status" value="1"/>
</dbReference>
<keyword evidence="2" id="KW-0805">Transcription regulation</keyword>
<gene>
    <name evidence="7" type="ORF">ACFQV2_10600</name>
</gene>
<comment type="similarity">
    <text evidence="1">Belongs to the sigma-70 factor family. ECF subfamily.</text>
</comment>
<dbReference type="InterPro" id="IPR007627">
    <property type="entry name" value="RNA_pol_sigma70_r2"/>
</dbReference>
<dbReference type="PANTHER" id="PTHR43133">
    <property type="entry name" value="RNA POLYMERASE ECF-TYPE SIGMA FACTO"/>
    <property type="match status" value="1"/>
</dbReference>
<organism evidence="7 8">
    <name type="scientific">Actinokineospora soli</name>
    <dbReference type="NCBI Taxonomy" id="1048753"/>
    <lineage>
        <taxon>Bacteria</taxon>
        <taxon>Bacillati</taxon>
        <taxon>Actinomycetota</taxon>
        <taxon>Actinomycetes</taxon>
        <taxon>Pseudonocardiales</taxon>
        <taxon>Pseudonocardiaceae</taxon>
        <taxon>Actinokineospora</taxon>
    </lineage>
</organism>